<dbReference type="EMBL" id="FO704550">
    <property type="protein sequence ID" value="CDG18815.1"/>
    <property type="molecule type" value="Genomic_DNA"/>
</dbReference>
<reference evidence="1 2" key="1">
    <citation type="submission" date="2013-07" db="EMBL/GenBank/DDBJ databases">
        <authorList>
            <person name="Genoscope - CEA"/>
        </authorList>
    </citation>
    <scope>NUCLEOTIDE SEQUENCE [LARGE SCALE GENOMIC DNA]</scope>
    <source>
        <strain evidence="2">FRM16 / DSM 17909</strain>
    </source>
</reference>
<evidence type="ECO:0000313" key="1">
    <source>
        <dbReference type="EMBL" id="CDG18815.1"/>
    </source>
</evidence>
<name>A0A068QYC3_9GAMM</name>
<evidence type="ECO:0000313" key="2">
    <source>
        <dbReference type="Proteomes" id="UP000032721"/>
    </source>
</evidence>
<dbReference type="Proteomes" id="UP000032721">
    <property type="component" value="Chromosome"/>
</dbReference>
<proteinExistence type="predicted"/>
<dbReference type="AlphaFoldDB" id="A0A068QYC3"/>
<dbReference type="HOGENOM" id="CLU_1293934_0_0_6"/>
<sequence length="257" mass="30474">MPFFVPFRTKYFLGDLIYGIEKQRIRYIDTVNAFRDAQPYFGENAWPPVFIDDYLVSSEEECMRGFIKRESVNNQDNSEMTNTRMSCFRSRLKYFDAHHDKFPKYTKDFSNHLRHDKKYHSVLEGNHGLDTLNVGRKCKGALSWVSKSKSQLVRDIHVHFILDDINMQWVADKHEEFEKKSITGKELRWLFRHRNHPKVSQKVQFWRNGQPVSPPWNGEAGHIWDNYERKLMEKGGAGEEERYDGLSRLFKILCCGV</sequence>
<dbReference type="KEGG" id="xdo:XDD1_3116"/>
<dbReference type="RefSeq" id="WP_045972230.1">
    <property type="nucleotide sequence ID" value="NZ_CAWMED010000001.1"/>
</dbReference>
<protein>
    <submittedName>
        <fullName evidence="1">Uncharacterized protein</fullName>
    </submittedName>
</protein>
<dbReference type="STRING" id="351671.XDD1_3116"/>
<accession>A0A068QYC3</accession>
<organism evidence="1 2">
    <name type="scientific">Xenorhabdus doucetiae</name>
    <dbReference type="NCBI Taxonomy" id="351671"/>
    <lineage>
        <taxon>Bacteria</taxon>
        <taxon>Pseudomonadati</taxon>
        <taxon>Pseudomonadota</taxon>
        <taxon>Gammaproteobacteria</taxon>
        <taxon>Enterobacterales</taxon>
        <taxon>Morganellaceae</taxon>
        <taxon>Xenorhabdus</taxon>
    </lineage>
</organism>
<gene>
    <name evidence="1" type="ORF">XDD1_3116</name>
</gene>